<feature type="region of interest" description="Disordered" evidence="1">
    <location>
        <begin position="206"/>
        <end position="243"/>
    </location>
</feature>
<feature type="compositionally biased region" description="Acidic residues" evidence="1">
    <location>
        <begin position="210"/>
        <end position="220"/>
    </location>
</feature>
<sequence>MQKISLSSKFIKFFNSITKSKKNLANNFKTKKGGVSGVSKWFEENKDHFINSKAEIEIRKSISDGQIFNRPINNNYNGKCANRNKKIKSVKKSSRKFNKPSPIVSNYLQIKMYQPPSLHSYHITYTKEKYHHICVNWWYSRKYKKNVKSQAKQKNLKTYTEGFGRMNFITRKIKQKFKTKYANINEKQQIFHSFSSNLSRYELTSTCSDSDTDTDTDSCNDSEKFTTSASNSEGSESNGSTSTNSMYAYLDINSKDDSNSCMSNS</sequence>
<dbReference type="EMBL" id="LWCA01001189">
    <property type="protein sequence ID" value="OAF65683.1"/>
    <property type="molecule type" value="Genomic_DNA"/>
</dbReference>
<evidence type="ECO:0000313" key="3">
    <source>
        <dbReference type="Proteomes" id="UP000078046"/>
    </source>
</evidence>
<dbReference type="AlphaFoldDB" id="A0A177AWC8"/>
<evidence type="ECO:0000256" key="1">
    <source>
        <dbReference type="SAM" id="MobiDB-lite"/>
    </source>
</evidence>
<dbReference type="Proteomes" id="UP000078046">
    <property type="component" value="Unassembled WGS sequence"/>
</dbReference>
<organism evidence="2 3">
    <name type="scientific">Intoshia linei</name>
    <dbReference type="NCBI Taxonomy" id="1819745"/>
    <lineage>
        <taxon>Eukaryota</taxon>
        <taxon>Metazoa</taxon>
        <taxon>Spiralia</taxon>
        <taxon>Lophotrochozoa</taxon>
        <taxon>Mesozoa</taxon>
        <taxon>Orthonectida</taxon>
        <taxon>Rhopaluridae</taxon>
        <taxon>Intoshia</taxon>
    </lineage>
</organism>
<feature type="compositionally biased region" description="Low complexity" evidence="1">
    <location>
        <begin position="226"/>
        <end position="243"/>
    </location>
</feature>
<keyword evidence="3" id="KW-1185">Reference proteome</keyword>
<proteinExistence type="predicted"/>
<name>A0A177AWC8_9BILA</name>
<accession>A0A177AWC8</accession>
<protein>
    <submittedName>
        <fullName evidence="2">Uncharacterized protein</fullName>
    </submittedName>
</protein>
<evidence type="ECO:0000313" key="2">
    <source>
        <dbReference type="EMBL" id="OAF65683.1"/>
    </source>
</evidence>
<gene>
    <name evidence="2" type="ORF">A3Q56_06601</name>
</gene>
<comment type="caution">
    <text evidence="2">The sequence shown here is derived from an EMBL/GenBank/DDBJ whole genome shotgun (WGS) entry which is preliminary data.</text>
</comment>
<reference evidence="2 3" key="1">
    <citation type="submission" date="2016-04" db="EMBL/GenBank/DDBJ databases">
        <title>The genome of Intoshia linei affirms orthonectids as highly simplified spiralians.</title>
        <authorList>
            <person name="Mikhailov K.V."/>
            <person name="Slusarev G.S."/>
            <person name="Nikitin M.A."/>
            <person name="Logacheva M.D."/>
            <person name="Penin A."/>
            <person name="Aleoshin V."/>
            <person name="Panchin Y.V."/>
        </authorList>
    </citation>
    <scope>NUCLEOTIDE SEQUENCE [LARGE SCALE GENOMIC DNA]</scope>
    <source>
        <strain evidence="2">Intl2013</strain>
        <tissue evidence="2">Whole animal</tissue>
    </source>
</reference>